<protein>
    <submittedName>
        <fullName evidence="2">Carbohydrate-binding module family 52 protein</fullName>
    </submittedName>
</protein>
<accession>A0A9P4M3Q5</accession>
<organism evidence="2 3">
    <name type="scientific">Saccharata proteae CBS 121410</name>
    <dbReference type="NCBI Taxonomy" id="1314787"/>
    <lineage>
        <taxon>Eukaryota</taxon>
        <taxon>Fungi</taxon>
        <taxon>Dikarya</taxon>
        <taxon>Ascomycota</taxon>
        <taxon>Pezizomycotina</taxon>
        <taxon>Dothideomycetes</taxon>
        <taxon>Dothideomycetes incertae sedis</taxon>
        <taxon>Botryosphaeriales</taxon>
        <taxon>Saccharataceae</taxon>
        <taxon>Saccharata</taxon>
    </lineage>
</organism>
<dbReference type="EMBL" id="ML978711">
    <property type="protein sequence ID" value="KAF2092094.1"/>
    <property type="molecule type" value="Genomic_DNA"/>
</dbReference>
<dbReference type="Proteomes" id="UP000799776">
    <property type="component" value="Unassembled WGS sequence"/>
</dbReference>
<dbReference type="PANTHER" id="PTHR42047">
    <property type="entry name" value="PROTEIN, PUTATIVE (AFU_ORTHOLOGUE AFUA_6G03560)-RELATED"/>
    <property type="match status" value="1"/>
</dbReference>
<dbReference type="InterPro" id="IPR052820">
    <property type="entry name" value="PhiA_domain"/>
</dbReference>
<feature type="non-terminal residue" evidence="2">
    <location>
        <position position="1"/>
    </location>
</feature>
<evidence type="ECO:0000259" key="1">
    <source>
        <dbReference type="Pfam" id="PF10645"/>
    </source>
</evidence>
<dbReference type="GO" id="GO:0030246">
    <property type="term" value="F:carbohydrate binding"/>
    <property type="evidence" value="ECO:0007669"/>
    <property type="project" value="InterPro"/>
</dbReference>
<dbReference type="OrthoDB" id="5430620at2759"/>
<keyword evidence="3" id="KW-1185">Reference proteome</keyword>
<evidence type="ECO:0000313" key="3">
    <source>
        <dbReference type="Proteomes" id="UP000799776"/>
    </source>
</evidence>
<sequence>YVCYGDILCPVQNGEPSLLCGHDCYSSLMYSCSNGTLAQLPYATYPFQMIADNPSQTFHGQVINACGQQFYIGGSACTYCPVLSGLDCAAYLNITVIFGGYLLANVPGGQELFFYQDGALGFTQAHSIFVPSGATFGGVDGYLNGGIFGFPAGNGWYACSQGTAGWQLYQAFEGSNVSSTCTPLSIKAKNMGPNESLYAWQYT</sequence>
<reference evidence="2" key="1">
    <citation type="journal article" date="2020" name="Stud. Mycol.">
        <title>101 Dothideomycetes genomes: a test case for predicting lifestyles and emergence of pathogens.</title>
        <authorList>
            <person name="Haridas S."/>
            <person name="Albert R."/>
            <person name="Binder M."/>
            <person name="Bloem J."/>
            <person name="Labutti K."/>
            <person name="Salamov A."/>
            <person name="Andreopoulos B."/>
            <person name="Baker S."/>
            <person name="Barry K."/>
            <person name="Bills G."/>
            <person name="Bluhm B."/>
            <person name="Cannon C."/>
            <person name="Castanera R."/>
            <person name="Culley D."/>
            <person name="Daum C."/>
            <person name="Ezra D."/>
            <person name="Gonzalez J."/>
            <person name="Henrissat B."/>
            <person name="Kuo A."/>
            <person name="Liang C."/>
            <person name="Lipzen A."/>
            <person name="Lutzoni F."/>
            <person name="Magnuson J."/>
            <person name="Mondo S."/>
            <person name="Nolan M."/>
            <person name="Ohm R."/>
            <person name="Pangilinan J."/>
            <person name="Park H.-J."/>
            <person name="Ramirez L."/>
            <person name="Alfaro M."/>
            <person name="Sun H."/>
            <person name="Tritt A."/>
            <person name="Yoshinaga Y."/>
            <person name="Zwiers L.-H."/>
            <person name="Turgeon B."/>
            <person name="Goodwin S."/>
            <person name="Spatafora J."/>
            <person name="Crous P."/>
            <person name="Grigoriev I."/>
        </authorList>
    </citation>
    <scope>NUCLEOTIDE SEQUENCE</scope>
    <source>
        <strain evidence="2">CBS 121410</strain>
    </source>
</reference>
<proteinExistence type="predicted"/>
<feature type="domain" description="Endo-1,3(4)-beta-glucanase 1 carbohydrate binding" evidence="1">
    <location>
        <begin position="1"/>
        <end position="37"/>
    </location>
</feature>
<dbReference type="AlphaFoldDB" id="A0A9P4M3Q5"/>
<name>A0A9P4M3Q5_9PEZI</name>
<dbReference type="InterPro" id="IPR018909">
    <property type="entry name" value="Eng1_septum"/>
</dbReference>
<comment type="caution">
    <text evidence="2">The sequence shown here is derived from an EMBL/GenBank/DDBJ whole genome shotgun (WGS) entry which is preliminary data.</text>
</comment>
<evidence type="ECO:0000313" key="2">
    <source>
        <dbReference type="EMBL" id="KAF2092094.1"/>
    </source>
</evidence>
<dbReference type="Pfam" id="PF10645">
    <property type="entry name" value="Carb_bind"/>
    <property type="match status" value="1"/>
</dbReference>
<dbReference type="PANTHER" id="PTHR42047:SF1">
    <property type="entry name" value="PROTEIN, PUTATIVE (AFU_ORTHOLOGUE AFUA_6G03560)-RELATED"/>
    <property type="match status" value="1"/>
</dbReference>
<gene>
    <name evidence="2" type="ORF">K490DRAFT_31858</name>
</gene>